<dbReference type="GO" id="GO:0016020">
    <property type="term" value="C:membrane"/>
    <property type="evidence" value="ECO:0007669"/>
    <property type="project" value="UniProtKB-SubCell"/>
</dbReference>
<dbReference type="GO" id="GO:0016758">
    <property type="term" value="F:hexosyltransferase activity"/>
    <property type="evidence" value="ECO:0007669"/>
    <property type="project" value="InterPro"/>
</dbReference>
<keyword evidence="3" id="KW-0328">Glycosyltransferase</keyword>
<evidence type="ECO:0000313" key="14">
    <source>
        <dbReference type="Proteomes" id="UP000515202"/>
    </source>
</evidence>
<evidence type="ECO:0000256" key="11">
    <source>
        <dbReference type="PIRSR" id="PIRSR605076-2"/>
    </source>
</evidence>
<dbReference type="SUPFAM" id="SSF53448">
    <property type="entry name" value="Nucleotide-diphospho-sugar transferases"/>
    <property type="match status" value="1"/>
</dbReference>
<feature type="chain" id="PRO_5027685929" evidence="13">
    <location>
        <begin position="23"/>
        <end position="309"/>
    </location>
</feature>
<feature type="active site" description="Nucleophile" evidence="10">
    <location>
        <position position="264"/>
    </location>
</feature>
<sequence length="309" mass="35474">MRSKRKLLLLTSLVSWLWLVQRYLRNHQAQELGLSDWFDPRKRPDVVTTTGWLAPIIWEGTFNRRALRDHYARRNLTVGLAVFAAGRAAAGHLEPFLRSAKKHFMTGYRAVFYIMVDDPHRLPDLEPGPLQTFKALPLAQDRGWHDLDLVRMRQLGELVADHVWGEVDFLFSAAADQVFQGDFGVETLGSSVAQLHAWWWFRAARDFPYERRPRSAACIPSGHGDFFYDGALVGGTPLRVLHLVEECLKGVLQDMKHGLNSTYESHLNKYFFLHKPATLLSPEYGWDAVLHPPAQVRYVKVLRHPKAAW</sequence>
<feature type="binding site" evidence="12">
    <location>
        <position position="176"/>
    </location>
    <ligand>
        <name>Mn(2+)</name>
        <dbReference type="ChEBI" id="CHEBI:29035"/>
    </ligand>
</feature>
<keyword evidence="6" id="KW-0735">Signal-anchor</keyword>
<feature type="binding site" evidence="11">
    <location>
        <position position="264"/>
    </location>
    <ligand>
        <name>an alpha-L-fucosyl-(1-&gt;2)-beta-D-galactosyl derivative</name>
        <dbReference type="ChEBI" id="CHEBI:140327"/>
    </ligand>
</feature>
<evidence type="ECO:0000256" key="9">
    <source>
        <dbReference type="ARBA" id="ARBA00023180"/>
    </source>
</evidence>
<dbReference type="Gene3D" id="3.90.550.10">
    <property type="entry name" value="Spore Coat Polysaccharide Biosynthesis Protein SpsA, Chain A"/>
    <property type="match status" value="1"/>
</dbReference>
<dbReference type="AlphaFoldDB" id="A0A6P3R529"/>
<protein>
    <submittedName>
        <fullName evidence="15">Glycosyltransferase 6 domain-containing protein 1</fullName>
    </submittedName>
</protein>
<keyword evidence="7" id="KW-1133">Transmembrane helix</keyword>
<dbReference type="KEGG" id="pvp:105298640"/>
<comment type="similarity">
    <text evidence="2">Belongs to the glycosyltransferase 6 family.</text>
</comment>
<keyword evidence="13" id="KW-0732">Signal</keyword>
<evidence type="ECO:0000256" key="5">
    <source>
        <dbReference type="ARBA" id="ARBA00022692"/>
    </source>
</evidence>
<evidence type="ECO:0000256" key="13">
    <source>
        <dbReference type="SAM" id="SignalP"/>
    </source>
</evidence>
<dbReference type="OrthoDB" id="10013941at2759"/>
<keyword evidence="9" id="KW-0325">Glycoprotein</keyword>
<name>A0A6P3R529_PTEVA</name>
<evidence type="ECO:0000256" key="12">
    <source>
        <dbReference type="PIRSR" id="PIRSR605076-3"/>
    </source>
</evidence>
<keyword evidence="8" id="KW-0472">Membrane</keyword>
<dbReference type="FunFam" id="3.90.550.10:FF:000022">
    <property type="entry name" value="Histo-blood group ABO system transferase"/>
    <property type="match status" value="1"/>
</dbReference>
<dbReference type="InterPro" id="IPR029044">
    <property type="entry name" value="Nucleotide-diphossugar_trans"/>
</dbReference>
<evidence type="ECO:0000256" key="8">
    <source>
        <dbReference type="ARBA" id="ARBA00023136"/>
    </source>
</evidence>
<evidence type="ECO:0000256" key="1">
    <source>
        <dbReference type="ARBA" id="ARBA00004606"/>
    </source>
</evidence>
<dbReference type="GeneID" id="105298640"/>
<organism evidence="14 15">
    <name type="scientific">Pteropus vampyrus</name>
    <name type="common">Large flying fox</name>
    <dbReference type="NCBI Taxonomy" id="132908"/>
    <lineage>
        <taxon>Eukaryota</taxon>
        <taxon>Metazoa</taxon>
        <taxon>Chordata</taxon>
        <taxon>Craniata</taxon>
        <taxon>Vertebrata</taxon>
        <taxon>Euteleostomi</taxon>
        <taxon>Mammalia</taxon>
        <taxon>Eutheria</taxon>
        <taxon>Laurasiatheria</taxon>
        <taxon>Chiroptera</taxon>
        <taxon>Yinpterochiroptera</taxon>
        <taxon>Pteropodoidea</taxon>
        <taxon>Pteropodidae</taxon>
        <taxon>Pteropodinae</taxon>
        <taxon>Pteropus</taxon>
    </lineage>
</organism>
<keyword evidence="4" id="KW-0808">Transferase</keyword>
<accession>A0A6P3R529</accession>
<evidence type="ECO:0000256" key="2">
    <source>
        <dbReference type="ARBA" id="ARBA00010413"/>
    </source>
</evidence>
<feature type="signal peptide" evidence="13">
    <location>
        <begin position="1"/>
        <end position="22"/>
    </location>
</feature>
<dbReference type="GO" id="GO:0046872">
    <property type="term" value="F:metal ion binding"/>
    <property type="evidence" value="ECO:0007669"/>
    <property type="project" value="UniProtKB-KW"/>
</dbReference>
<dbReference type="InterPro" id="IPR005076">
    <property type="entry name" value="Glyco_trans_6"/>
</dbReference>
<evidence type="ECO:0000313" key="15">
    <source>
        <dbReference type="RefSeq" id="XP_011368298.1"/>
    </source>
</evidence>
<dbReference type="GO" id="GO:0031982">
    <property type="term" value="C:vesicle"/>
    <property type="evidence" value="ECO:0007669"/>
    <property type="project" value="TreeGrafter"/>
</dbReference>
<evidence type="ECO:0000256" key="7">
    <source>
        <dbReference type="ARBA" id="ARBA00022989"/>
    </source>
</evidence>
<feature type="binding site" evidence="11">
    <location>
        <position position="196"/>
    </location>
    <ligand>
        <name>an alpha-L-fucosyl-(1-&gt;2)-beta-D-galactosyl derivative</name>
        <dbReference type="ChEBI" id="CHEBI:140327"/>
    </ligand>
</feature>
<proteinExistence type="inferred from homology"/>
<dbReference type="GO" id="GO:0005975">
    <property type="term" value="P:carbohydrate metabolic process"/>
    <property type="evidence" value="ECO:0007669"/>
    <property type="project" value="InterPro"/>
</dbReference>
<dbReference type="Pfam" id="PF03414">
    <property type="entry name" value="Glyco_transf_6"/>
    <property type="match status" value="1"/>
</dbReference>
<comment type="cofactor">
    <cofactor evidence="12">
        <name>Mn(2+)</name>
        <dbReference type="ChEBI" id="CHEBI:29035"/>
    </cofactor>
    <text evidence="12">Binds 1 Mn(2+) ion per subunit.</text>
</comment>
<dbReference type="Proteomes" id="UP000515202">
    <property type="component" value="Unplaced"/>
</dbReference>
<comment type="subcellular location">
    <subcellularLocation>
        <location evidence="1">Membrane</location>
        <topology evidence="1">Single-pass type II membrane protein</topology>
    </subcellularLocation>
</comment>
<evidence type="ECO:0000256" key="3">
    <source>
        <dbReference type="ARBA" id="ARBA00022676"/>
    </source>
</evidence>
<keyword evidence="14" id="KW-1185">Reference proteome</keyword>
<evidence type="ECO:0000256" key="4">
    <source>
        <dbReference type="ARBA" id="ARBA00022679"/>
    </source>
</evidence>
<evidence type="ECO:0000256" key="10">
    <source>
        <dbReference type="PIRSR" id="PIRSR605076-1"/>
    </source>
</evidence>
<dbReference type="GO" id="GO:0005794">
    <property type="term" value="C:Golgi apparatus"/>
    <property type="evidence" value="ECO:0007669"/>
    <property type="project" value="TreeGrafter"/>
</dbReference>
<gene>
    <name evidence="15" type="primary">GLT6D1</name>
</gene>
<keyword evidence="12" id="KW-0479">Metal-binding</keyword>
<feature type="binding site" evidence="11">
    <location>
        <position position="287"/>
    </location>
    <ligand>
        <name>an alpha-L-fucosyl-(1-&gt;2)-beta-D-galactosyl derivative</name>
        <dbReference type="ChEBI" id="CHEBI:140327"/>
    </ligand>
</feature>
<dbReference type="PANTHER" id="PTHR10462">
    <property type="entry name" value="GLYCOSYLTRANSFERASE-RELATED"/>
    <property type="match status" value="1"/>
</dbReference>
<keyword evidence="12" id="KW-0464">Manganese</keyword>
<keyword evidence="5" id="KW-0812">Transmembrane</keyword>
<reference evidence="15" key="1">
    <citation type="submission" date="2025-08" db="UniProtKB">
        <authorList>
            <consortium name="RefSeq"/>
        </authorList>
    </citation>
    <scope>IDENTIFICATION</scope>
    <source>
        <tissue evidence="15">Kidney</tissue>
    </source>
</reference>
<dbReference type="CTD" id="360203"/>
<dbReference type="PANTHER" id="PTHR10462:SF27">
    <property type="entry name" value="GLYCOSYLTRANSFERASE 6 DOMAIN-CONTAINING PROTEIN 1-RELATED"/>
    <property type="match status" value="1"/>
</dbReference>
<dbReference type="RefSeq" id="XP_011368298.1">
    <property type="nucleotide sequence ID" value="XM_011369996.1"/>
</dbReference>
<evidence type="ECO:0000256" key="6">
    <source>
        <dbReference type="ARBA" id="ARBA00022968"/>
    </source>
</evidence>